<dbReference type="RefSeq" id="WP_058382786.1">
    <property type="nucleotide sequence ID" value="NZ_CP013659.2"/>
</dbReference>
<evidence type="ECO:0000256" key="3">
    <source>
        <dbReference type="RuleBase" id="RU003707"/>
    </source>
</evidence>
<sequence length="258" mass="27645">MGNLVQTEVNGSIARLHMNRPDKLNALSREMVAEMLAALEQLERNPAVKAIVLSGEGKAFSAGGDIASMKSLGSAHEVAEWIDFVSSLSKALMDSDKPIIAAVHGYAAGAGFSLALAADFIVADEDAKFALSFSNIGLIPDLGLIKGLRKRISPPLAKEWIASAKVISAQEAQHHGLINRISSGDVGQAAVEFAEFLAAGPAVSNKYVKYLVNHLDELPQEAALMQENLIQTLLLQTEDHKEGVAAFFEKRKPEFQGK</sequence>
<keyword evidence="5" id="KW-1185">Reference proteome</keyword>
<dbReference type="PANTHER" id="PTHR11941:SF133">
    <property type="entry name" value="1,2-EPOXYPHENYLACETYL-COA ISOMERASE"/>
    <property type="match status" value="1"/>
</dbReference>
<dbReference type="CDD" id="cd06558">
    <property type="entry name" value="crotonase-like"/>
    <property type="match status" value="1"/>
</dbReference>
<dbReference type="AlphaFoldDB" id="A0A0U2XSM6"/>
<dbReference type="PROSITE" id="PS00166">
    <property type="entry name" value="ENOYL_COA_HYDRATASE"/>
    <property type="match status" value="1"/>
</dbReference>
<dbReference type="Gene3D" id="1.10.12.10">
    <property type="entry name" value="Lyase 2-enoyl-coa Hydratase, Chain A, domain 2"/>
    <property type="match status" value="1"/>
</dbReference>
<evidence type="ECO:0000256" key="1">
    <source>
        <dbReference type="ARBA" id="ARBA00005254"/>
    </source>
</evidence>
<dbReference type="GO" id="GO:0016829">
    <property type="term" value="F:lyase activity"/>
    <property type="evidence" value="ECO:0007669"/>
    <property type="project" value="UniProtKB-KW"/>
</dbReference>
<dbReference type="InterPro" id="IPR029045">
    <property type="entry name" value="ClpP/crotonase-like_dom_sf"/>
</dbReference>
<reference evidence="4" key="1">
    <citation type="submission" date="2016-01" db="EMBL/GenBank/DDBJ databases">
        <title>Complete genome of Planococcus rifietoensis type strain M8.</title>
        <authorList>
            <person name="See-Too W.S."/>
        </authorList>
    </citation>
    <scope>NUCLEOTIDE SEQUENCE [LARGE SCALE GENOMIC DNA]</scope>
    <source>
        <strain evidence="4">M8</strain>
    </source>
</reference>
<dbReference type="Proteomes" id="UP000067683">
    <property type="component" value="Chromosome"/>
</dbReference>
<dbReference type="KEGG" id="prt:AUC31_13155"/>
<proteinExistence type="inferred from homology"/>
<dbReference type="Pfam" id="PF00378">
    <property type="entry name" value="ECH_1"/>
    <property type="match status" value="1"/>
</dbReference>
<protein>
    <submittedName>
        <fullName evidence="4">Enoyl-CoA hydratase</fullName>
    </submittedName>
</protein>
<gene>
    <name evidence="4" type="ORF">AUC31_13155</name>
</gene>
<evidence type="ECO:0000256" key="2">
    <source>
        <dbReference type="ARBA" id="ARBA00023239"/>
    </source>
</evidence>
<dbReference type="SUPFAM" id="SSF52096">
    <property type="entry name" value="ClpP/crotonase"/>
    <property type="match status" value="1"/>
</dbReference>
<dbReference type="PANTHER" id="PTHR11941">
    <property type="entry name" value="ENOYL-COA HYDRATASE-RELATED"/>
    <property type="match status" value="1"/>
</dbReference>
<accession>A0A0U2XSM6</accession>
<keyword evidence="2" id="KW-0456">Lyase</keyword>
<comment type="similarity">
    <text evidence="1 3">Belongs to the enoyl-CoA hydratase/isomerase family.</text>
</comment>
<evidence type="ECO:0000313" key="5">
    <source>
        <dbReference type="Proteomes" id="UP000067683"/>
    </source>
</evidence>
<organism evidence="4 5">
    <name type="scientific">Planococcus rifietoensis</name>
    <dbReference type="NCBI Taxonomy" id="200991"/>
    <lineage>
        <taxon>Bacteria</taxon>
        <taxon>Bacillati</taxon>
        <taxon>Bacillota</taxon>
        <taxon>Bacilli</taxon>
        <taxon>Bacillales</taxon>
        <taxon>Caryophanaceae</taxon>
        <taxon>Planococcus</taxon>
    </lineage>
</organism>
<dbReference type="OrthoDB" id="9775794at2"/>
<dbReference type="InterPro" id="IPR001753">
    <property type="entry name" value="Enoyl-CoA_hydra/iso"/>
</dbReference>
<dbReference type="GO" id="GO:0006635">
    <property type="term" value="P:fatty acid beta-oxidation"/>
    <property type="evidence" value="ECO:0007669"/>
    <property type="project" value="TreeGrafter"/>
</dbReference>
<dbReference type="STRING" id="200991.AUC31_13155"/>
<dbReference type="InterPro" id="IPR018376">
    <property type="entry name" value="Enoyl-CoA_hyd/isom_CS"/>
</dbReference>
<dbReference type="InterPro" id="IPR014748">
    <property type="entry name" value="Enoyl-CoA_hydra_C"/>
</dbReference>
<dbReference type="Gene3D" id="3.90.226.10">
    <property type="entry name" value="2-enoyl-CoA Hydratase, Chain A, domain 1"/>
    <property type="match status" value="1"/>
</dbReference>
<dbReference type="EMBL" id="CP013659">
    <property type="protein sequence ID" value="ALS76083.1"/>
    <property type="molecule type" value="Genomic_DNA"/>
</dbReference>
<name>A0A0U2XSM6_9BACL</name>
<evidence type="ECO:0000313" key="4">
    <source>
        <dbReference type="EMBL" id="ALS76083.1"/>
    </source>
</evidence>